<dbReference type="VEuPathDB" id="VectorBase:LLOJ004274"/>
<dbReference type="GO" id="GO:0043025">
    <property type="term" value="C:neuronal cell body"/>
    <property type="evidence" value="ECO:0007669"/>
    <property type="project" value="TreeGrafter"/>
</dbReference>
<keyword evidence="2" id="KW-0732">Signal</keyword>
<dbReference type="GO" id="GO:0050808">
    <property type="term" value="P:synapse organization"/>
    <property type="evidence" value="ECO:0007669"/>
    <property type="project" value="TreeGrafter"/>
</dbReference>
<feature type="signal peptide" evidence="2">
    <location>
        <begin position="1"/>
        <end position="22"/>
    </location>
</feature>
<dbReference type="GO" id="GO:0007156">
    <property type="term" value="P:homophilic cell adhesion via plasma membrane adhesion molecules"/>
    <property type="evidence" value="ECO:0007669"/>
    <property type="project" value="TreeGrafter"/>
</dbReference>
<reference evidence="6" key="1">
    <citation type="submission" date="2012-05" db="EMBL/GenBank/DDBJ databases">
        <title>Whole Genome Assembly of Lutzomyia longipalpis.</title>
        <authorList>
            <person name="Richards S."/>
            <person name="Qu C."/>
            <person name="Dillon R."/>
            <person name="Worley K."/>
            <person name="Scherer S."/>
            <person name="Batterton M."/>
            <person name="Taylor A."/>
            <person name="Hawes A."/>
            <person name="Hernandez B."/>
            <person name="Kovar C."/>
            <person name="Mandapat C."/>
            <person name="Pham C."/>
            <person name="Qu C."/>
            <person name="Jing C."/>
            <person name="Bess C."/>
            <person name="Bandaranaike D."/>
            <person name="Ngo D."/>
            <person name="Ongeri F."/>
            <person name="Arias F."/>
            <person name="Lara F."/>
            <person name="Weissenberger G."/>
            <person name="Kamau G."/>
            <person name="Han H."/>
            <person name="Shen H."/>
            <person name="Dinh H."/>
            <person name="Khalil I."/>
            <person name="Jones J."/>
            <person name="Shafer J."/>
            <person name="Jayaseelan J."/>
            <person name="Quiroz J."/>
            <person name="Blankenburg K."/>
            <person name="Nguyen L."/>
            <person name="Jackson L."/>
            <person name="Francisco L."/>
            <person name="Tang L.-Y."/>
            <person name="Pu L.-L."/>
            <person name="Perales L."/>
            <person name="Lorensuhewa L."/>
            <person name="Munidasa M."/>
            <person name="Coyle M."/>
            <person name="Taylor M."/>
            <person name="Puazo M."/>
            <person name="Firestine M."/>
            <person name="Scheel M."/>
            <person name="Javaid M."/>
            <person name="Wang M."/>
            <person name="Li M."/>
            <person name="Tabassum N."/>
            <person name="Saada N."/>
            <person name="Osuji N."/>
            <person name="Aqrawi P."/>
            <person name="Fu Q."/>
            <person name="Thornton R."/>
            <person name="Raj R."/>
            <person name="Goodspeed R."/>
            <person name="Mata R."/>
            <person name="Najjar R."/>
            <person name="Gubbala S."/>
            <person name="Lee S."/>
            <person name="Denson S."/>
            <person name="Patil S."/>
            <person name="Macmil S."/>
            <person name="Qi S."/>
            <person name="Matskevitch T."/>
            <person name="Palculict T."/>
            <person name="Mathew T."/>
            <person name="Vee V."/>
            <person name="Velamala V."/>
            <person name="Korchina V."/>
            <person name="Cai W."/>
            <person name="Liu W."/>
            <person name="Dai W."/>
            <person name="Zou X."/>
            <person name="Zhu Y."/>
            <person name="Zhang Y."/>
            <person name="Wu Y.-Q."/>
            <person name="Xin Y."/>
            <person name="Nazarath L."/>
            <person name="Kovar C."/>
            <person name="Han Y."/>
            <person name="Muzny D."/>
            <person name="Gibbs R."/>
        </authorList>
    </citation>
    <scope>NUCLEOTIDE SEQUENCE [LARGE SCALE GENOMIC DNA]</scope>
    <source>
        <strain evidence="6">Jacobina</strain>
    </source>
</reference>
<dbReference type="VEuPathDB" id="VectorBase:LLONM1_006100"/>
<dbReference type="Proteomes" id="UP000092461">
    <property type="component" value="Unassembled WGS sequence"/>
</dbReference>
<dbReference type="EMBL" id="AJWK01013500">
    <property type="status" value="NOT_ANNOTATED_CDS"/>
    <property type="molecule type" value="Genomic_DNA"/>
</dbReference>
<keyword evidence="1" id="KW-0393">Immunoglobulin domain</keyword>
<proteinExistence type="predicted"/>
<evidence type="ECO:0000259" key="3">
    <source>
        <dbReference type="PROSITE" id="PS50835"/>
    </source>
</evidence>
<dbReference type="EMBL" id="AJWK01013499">
    <property type="status" value="NOT_ANNOTATED_CDS"/>
    <property type="molecule type" value="Genomic_DNA"/>
</dbReference>
<dbReference type="Gene3D" id="2.60.40.10">
    <property type="entry name" value="Immunoglobulins"/>
    <property type="match status" value="2"/>
</dbReference>
<evidence type="ECO:0000313" key="5">
    <source>
        <dbReference type="EnsemblMetazoa" id="LLOJ004274-PA"/>
    </source>
</evidence>
<dbReference type="SUPFAM" id="SSF49265">
    <property type="entry name" value="Fibronectin type III"/>
    <property type="match status" value="1"/>
</dbReference>
<dbReference type="CDD" id="cd00063">
    <property type="entry name" value="FN3"/>
    <property type="match status" value="1"/>
</dbReference>
<dbReference type="EMBL" id="GITU01006044">
    <property type="protein sequence ID" value="MBC1174747.1"/>
    <property type="molecule type" value="Transcribed_RNA"/>
</dbReference>
<dbReference type="EMBL" id="AJWK01013501">
    <property type="status" value="NOT_ANNOTATED_CDS"/>
    <property type="molecule type" value="Genomic_DNA"/>
</dbReference>
<feature type="domain" description="Ig-like" evidence="3">
    <location>
        <begin position="51"/>
        <end position="139"/>
    </location>
</feature>
<dbReference type="InterPro" id="IPR050958">
    <property type="entry name" value="Cell_Adh-Cytoskel_Orgn"/>
</dbReference>
<name>A0A1B0CIL2_LUTLO</name>
<feature type="chain" id="PRO_5044555430" evidence="2">
    <location>
        <begin position="23"/>
        <end position="330"/>
    </location>
</feature>
<dbReference type="SUPFAM" id="SSF48726">
    <property type="entry name" value="Immunoglobulin"/>
    <property type="match status" value="1"/>
</dbReference>
<dbReference type="InterPro" id="IPR013783">
    <property type="entry name" value="Ig-like_fold"/>
</dbReference>
<dbReference type="PANTHER" id="PTHR45080">
    <property type="entry name" value="CONTACTIN 5"/>
    <property type="match status" value="1"/>
</dbReference>
<evidence type="ECO:0000256" key="2">
    <source>
        <dbReference type="SAM" id="SignalP"/>
    </source>
</evidence>
<dbReference type="SMART" id="SM00408">
    <property type="entry name" value="IGc2"/>
    <property type="match status" value="1"/>
</dbReference>
<protein>
    <submittedName>
        <fullName evidence="4">Putative neural cell adhesion molecule 2-like isoform x2</fullName>
    </submittedName>
</protein>
<dbReference type="GO" id="GO:0008046">
    <property type="term" value="F:axon guidance receptor activity"/>
    <property type="evidence" value="ECO:0007669"/>
    <property type="project" value="TreeGrafter"/>
</dbReference>
<evidence type="ECO:0000313" key="4">
    <source>
        <dbReference type="EMBL" id="MBC1174747.1"/>
    </source>
</evidence>
<evidence type="ECO:0000256" key="1">
    <source>
        <dbReference type="ARBA" id="ARBA00023319"/>
    </source>
</evidence>
<dbReference type="PROSITE" id="PS50835">
    <property type="entry name" value="IG_LIKE"/>
    <property type="match status" value="1"/>
</dbReference>
<dbReference type="InterPro" id="IPR007110">
    <property type="entry name" value="Ig-like_dom"/>
</dbReference>
<keyword evidence="6" id="KW-1185">Reference proteome</keyword>
<dbReference type="InterPro" id="IPR013098">
    <property type="entry name" value="Ig_I-set"/>
</dbReference>
<dbReference type="AlphaFoldDB" id="A0A1B0CIL2"/>
<dbReference type="PANTHER" id="PTHR45080:SF33">
    <property type="entry name" value="IG-LIKE DOMAIN-CONTAINING PROTEIN"/>
    <property type="match status" value="1"/>
</dbReference>
<reference evidence="4" key="2">
    <citation type="journal article" date="2020" name="BMC">
        <title>Leishmania infection induces a limited differential gene expression in the sand fly midgut.</title>
        <authorList>
            <person name="Coutinho-Abreu I.V."/>
            <person name="Serafim T.D."/>
            <person name="Meneses C."/>
            <person name="Kamhawi S."/>
            <person name="Oliveira F."/>
            <person name="Valenzuela J.G."/>
        </authorList>
    </citation>
    <scope>NUCLEOTIDE SEQUENCE</scope>
    <source>
        <strain evidence="4">Jacobina</strain>
        <tissue evidence="4">Midgut</tissue>
    </source>
</reference>
<sequence>MNHAEGVGGFDVLIALLLLVDGRRRVGLCVCVWREGANIIGTELFELLDPPEISVERQVVFSGEGQEAALVCIVHGEAQPEVMWFKDTMQIDQTDRMITEARGARHTLIIRKVHAMDFGNFSCVADNQLGKSRKTVTLTGRPNVATFRSAPNSQWRDKYNISWTVDSFTPIEEYKLYYRPIFSTQEQSHQVYAPKPRTPFIADQAPSPAYDTFNYHAGYGNAIHWGKNEWRDIVLPAIPLSQHYTQGMSYVIRNLDPDQQYEAKVQSRNRFGWSDFTERFLFTTSNTDTEMRDMSVTHYSSPTSGTGSFFRWRLGDALIILTFGLFSWSF</sequence>
<dbReference type="GO" id="GO:0030424">
    <property type="term" value="C:axon"/>
    <property type="evidence" value="ECO:0007669"/>
    <property type="project" value="TreeGrafter"/>
</dbReference>
<organism evidence="5 6">
    <name type="scientific">Lutzomyia longipalpis</name>
    <name type="common">Sand fly</name>
    <dbReference type="NCBI Taxonomy" id="7200"/>
    <lineage>
        <taxon>Eukaryota</taxon>
        <taxon>Metazoa</taxon>
        <taxon>Ecdysozoa</taxon>
        <taxon>Arthropoda</taxon>
        <taxon>Hexapoda</taxon>
        <taxon>Insecta</taxon>
        <taxon>Pterygota</taxon>
        <taxon>Neoptera</taxon>
        <taxon>Endopterygota</taxon>
        <taxon>Diptera</taxon>
        <taxon>Nematocera</taxon>
        <taxon>Psychodoidea</taxon>
        <taxon>Psychodidae</taxon>
        <taxon>Lutzomyia</taxon>
        <taxon>Lutzomyia</taxon>
    </lineage>
</organism>
<dbReference type="EnsemblMetazoa" id="LLOJ004274-RA">
    <property type="protein sequence ID" value="LLOJ004274-PA"/>
    <property type="gene ID" value="LLOJ004274"/>
</dbReference>
<dbReference type="Pfam" id="PF07679">
    <property type="entry name" value="I-set"/>
    <property type="match status" value="1"/>
</dbReference>
<dbReference type="FunFam" id="2.60.40.10:FF:000877">
    <property type="entry name" value="CLUMA_CG002357, isoform A"/>
    <property type="match status" value="1"/>
</dbReference>
<reference evidence="5" key="3">
    <citation type="submission" date="2020-05" db="UniProtKB">
        <authorList>
            <consortium name="EnsemblMetazoa"/>
        </authorList>
    </citation>
    <scope>IDENTIFICATION</scope>
    <source>
        <strain evidence="5">Jacobina</strain>
    </source>
</reference>
<dbReference type="InterPro" id="IPR036116">
    <property type="entry name" value="FN3_sf"/>
</dbReference>
<accession>A0A1B0CIL2</accession>
<dbReference type="GO" id="GO:0005886">
    <property type="term" value="C:plasma membrane"/>
    <property type="evidence" value="ECO:0007669"/>
    <property type="project" value="TreeGrafter"/>
</dbReference>
<dbReference type="InterPro" id="IPR003961">
    <property type="entry name" value="FN3_dom"/>
</dbReference>
<dbReference type="InterPro" id="IPR036179">
    <property type="entry name" value="Ig-like_dom_sf"/>
</dbReference>
<dbReference type="InterPro" id="IPR003598">
    <property type="entry name" value="Ig_sub2"/>
</dbReference>
<evidence type="ECO:0000313" key="6">
    <source>
        <dbReference type="Proteomes" id="UP000092461"/>
    </source>
</evidence>